<dbReference type="Pfam" id="PF09683">
    <property type="entry name" value="Lactococcin_972"/>
    <property type="match status" value="1"/>
</dbReference>
<name>A0A0R1GVW0_9LACO</name>
<dbReference type="Gene3D" id="2.60.40.2850">
    <property type="match status" value="1"/>
</dbReference>
<keyword evidence="1" id="KW-0732">Signal</keyword>
<sequence length="99" mass="10385">MKSAKKLMTAFAVTAGLLGTGVGSAVMAASVGGGTWNYGVGLTGTFGYSDYLHNSKTHSASVGRTKSDCNKVTKTKGVWAQSKYTKIPPTGLNYWWSVS</sequence>
<evidence type="ECO:0008006" key="4">
    <source>
        <dbReference type="Google" id="ProtNLM"/>
    </source>
</evidence>
<dbReference type="EMBL" id="AZCV01000002">
    <property type="protein sequence ID" value="KRK38191.1"/>
    <property type="molecule type" value="Genomic_DNA"/>
</dbReference>
<protein>
    <recommendedName>
        <fullName evidence="4">Lactococcin 972 family bacteriocin</fullName>
    </recommendedName>
</protein>
<gene>
    <name evidence="2" type="ORF">FC62_GL000970</name>
</gene>
<evidence type="ECO:0000256" key="1">
    <source>
        <dbReference type="SAM" id="SignalP"/>
    </source>
</evidence>
<organism evidence="2 3">
    <name type="scientific">Amylolactobacillus amylotrophicus DSM 20534</name>
    <dbReference type="NCBI Taxonomy" id="1423722"/>
    <lineage>
        <taxon>Bacteria</taxon>
        <taxon>Bacillati</taxon>
        <taxon>Bacillota</taxon>
        <taxon>Bacilli</taxon>
        <taxon>Lactobacillales</taxon>
        <taxon>Lactobacillaceae</taxon>
        <taxon>Amylolactobacillus</taxon>
    </lineage>
</organism>
<keyword evidence="3" id="KW-1185">Reference proteome</keyword>
<feature type="chain" id="PRO_5006404783" description="Lactococcin 972 family bacteriocin" evidence="1">
    <location>
        <begin position="29"/>
        <end position="99"/>
    </location>
</feature>
<reference evidence="2 3" key="1">
    <citation type="journal article" date="2015" name="Genome Announc.">
        <title>Expanding the biotechnology potential of lactobacilli through comparative genomics of 213 strains and associated genera.</title>
        <authorList>
            <person name="Sun Z."/>
            <person name="Harris H.M."/>
            <person name="McCann A."/>
            <person name="Guo C."/>
            <person name="Argimon S."/>
            <person name="Zhang W."/>
            <person name="Yang X."/>
            <person name="Jeffery I.B."/>
            <person name="Cooney J.C."/>
            <person name="Kagawa T.F."/>
            <person name="Liu W."/>
            <person name="Song Y."/>
            <person name="Salvetti E."/>
            <person name="Wrobel A."/>
            <person name="Rasinkangas P."/>
            <person name="Parkhill J."/>
            <person name="Rea M.C."/>
            <person name="O'Sullivan O."/>
            <person name="Ritari J."/>
            <person name="Douillard F.P."/>
            <person name="Paul Ross R."/>
            <person name="Yang R."/>
            <person name="Briner A.E."/>
            <person name="Felis G.E."/>
            <person name="de Vos W.M."/>
            <person name="Barrangou R."/>
            <person name="Klaenhammer T.R."/>
            <person name="Caufield P.W."/>
            <person name="Cui Y."/>
            <person name="Zhang H."/>
            <person name="O'Toole P.W."/>
        </authorList>
    </citation>
    <scope>NUCLEOTIDE SEQUENCE [LARGE SCALE GENOMIC DNA]</scope>
    <source>
        <strain evidence="2 3">DSM 20534</strain>
    </source>
</reference>
<comment type="caution">
    <text evidence="2">The sequence shown here is derived from an EMBL/GenBank/DDBJ whole genome shotgun (WGS) entry which is preliminary data.</text>
</comment>
<accession>A0A0R1GVW0</accession>
<proteinExistence type="predicted"/>
<dbReference type="InterPro" id="IPR006540">
    <property type="entry name" value="Lactococcin_972"/>
</dbReference>
<evidence type="ECO:0000313" key="2">
    <source>
        <dbReference type="EMBL" id="KRK38191.1"/>
    </source>
</evidence>
<dbReference type="AlphaFoldDB" id="A0A0R1GVW0"/>
<dbReference type="NCBIfam" id="TIGR01653">
    <property type="entry name" value="lactococcin_972"/>
    <property type="match status" value="1"/>
</dbReference>
<feature type="signal peptide" evidence="1">
    <location>
        <begin position="1"/>
        <end position="28"/>
    </location>
</feature>
<evidence type="ECO:0000313" key="3">
    <source>
        <dbReference type="Proteomes" id="UP000050909"/>
    </source>
</evidence>
<dbReference type="PATRIC" id="fig|1423722.3.peg.987"/>
<dbReference type="Proteomes" id="UP000050909">
    <property type="component" value="Unassembled WGS sequence"/>
</dbReference>
<dbReference type="RefSeq" id="WP_054746153.1">
    <property type="nucleotide sequence ID" value="NZ_AZCV01000002.1"/>
</dbReference>